<dbReference type="Pfam" id="PF17853">
    <property type="entry name" value="GGDEF_2"/>
    <property type="match status" value="1"/>
</dbReference>
<dbReference type="InterPro" id="IPR051448">
    <property type="entry name" value="CdaR-like_regulators"/>
</dbReference>
<evidence type="ECO:0000256" key="1">
    <source>
        <dbReference type="ARBA" id="ARBA00006754"/>
    </source>
</evidence>
<dbReference type="KEGG" id="bacg:D2962_05795"/>
<dbReference type="InterPro" id="IPR025736">
    <property type="entry name" value="PucR_C-HTH_dom"/>
</dbReference>
<gene>
    <name evidence="3" type="ORF">D2962_05795</name>
</gene>
<dbReference type="Gene3D" id="1.10.10.2840">
    <property type="entry name" value="PucR C-terminal helix-turn-helix domain"/>
    <property type="match status" value="1"/>
</dbReference>
<dbReference type="InterPro" id="IPR000160">
    <property type="entry name" value="GGDEF_dom"/>
</dbReference>
<evidence type="ECO:0000313" key="4">
    <source>
        <dbReference type="Proteomes" id="UP000280960"/>
    </source>
</evidence>
<dbReference type="PROSITE" id="PS50887">
    <property type="entry name" value="GGDEF"/>
    <property type="match status" value="1"/>
</dbReference>
<dbReference type="Proteomes" id="UP000280960">
    <property type="component" value="Chromosome"/>
</dbReference>
<sequence length="531" mass="61109">MNGVMLKDILSLQEMKDVKVIAGEKGLNRVVKNVNIMEVPDIGDWIKEGELLLTTGFAIKDDLNAQQKLIPLLNSKNLAGLAIKPKRYINDINKTIIDIANALDFPLMEFPFYMSYSDLILPILNTIINHQAMVLNKIEYAHNKIMDILVNNGDIPQIAETMRKLVGNPVIIKDICGNILASTLNEEENKEINRRETAQEEESIKITKLPIIAQNEILGHIYCYEMYHGLTKVDLMSLHRAAALVTLELVNREKIKVIAKRYKNEFLMELLNGNMVDEQYIIKRGLQLEWDLNQEMSVMLIDINFLKKYPNETSQIESIINKVYSMVQTIVEGFNKNPIIGTLGSTIILLIPVKKVYLFFSDISSNALIKLGHYIKKLLLQQLSQIEINIGIGKTYSSCADFSKSYEEAKKSLQILKAMYCDNKVIYYENLGMYKLFHNLSHEGINFVKEILFPIMEYDEKREGNLMETLEAYFKYNGNIKLVAQQLYIHYNTAIYRMEQIQKLLKLDFNNPDDRLNIEMALKLKNFISAK</sequence>
<name>A0A3G2R4A7_9FIRM</name>
<organism evidence="3 4">
    <name type="scientific">Biomaibacter acetigenes</name>
    <dbReference type="NCBI Taxonomy" id="2316383"/>
    <lineage>
        <taxon>Bacteria</taxon>
        <taxon>Bacillati</taxon>
        <taxon>Bacillota</taxon>
        <taxon>Clostridia</taxon>
        <taxon>Thermosediminibacterales</taxon>
        <taxon>Tepidanaerobacteraceae</taxon>
        <taxon>Biomaibacter</taxon>
    </lineage>
</organism>
<dbReference type="PANTHER" id="PTHR33744:SF1">
    <property type="entry name" value="DNA-BINDING TRANSCRIPTIONAL ACTIVATOR ADER"/>
    <property type="match status" value="1"/>
</dbReference>
<keyword evidence="4" id="KW-1185">Reference proteome</keyword>
<dbReference type="PANTHER" id="PTHR33744">
    <property type="entry name" value="CARBOHYDRATE DIACID REGULATOR"/>
    <property type="match status" value="1"/>
</dbReference>
<evidence type="ECO:0000259" key="2">
    <source>
        <dbReference type="PROSITE" id="PS50887"/>
    </source>
</evidence>
<reference evidence="3 4" key="1">
    <citation type="submission" date="2018-10" db="EMBL/GenBank/DDBJ databases">
        <authorList>
            <person name="Zhang X."/>
        </authorList>
    </citation>
    <scope>NUCLEOTIDE SEQUENCE [LARGE SCALE GENOMIC DNA]</scope>
    <source>
        <strain evidence="3 4">SK-G1</strain>
    </source>
</reference>
<evidence type="ECO:0000313" key="3">
    <source>
        <dbReference type="EMBL" id="AYO30191.1"/>
    </source>
</evidence>
<proteinExistence type="inferred from homology"/>
<protein>
    <submittedName>
        <fullName evidence="3">PucR family transcriptional regulator</fullName>
    </submittedName>
</protein>
<dbReference type="Pfam" id="PF07905">
    <property type="entry name" value="PucR"/>
    <property type="match status" value="1"/>
</dbReference>
<dbReference type="AlphaFoldDB" id="A0A3G2R4A7"/>
<dbReference type="EMBL" id="CP033169">
    <property type="protein sequence ID" value="AYO30191.1"/>
    <property type="molecule type" value="Genomic_DNA"/>
</dbReference>
<dbReference type="InterPro" id="IPR012914">
    <property type="entry name" value="PucR_dom"/>
</dbReference>
<dbReference type="InterPro" id="IPR042070">
    <property type="entry name" value="PucR_C-HTH_sf"/>
</dbReference>
<comment type="similarity">
    <text evidence="1">Belongs to the CdaR family.</text>
</comment>
<dbReference type="InterPro" id="IPR041522">
    <property type="entry name" value="CdaR_GGDEF"/>
</dbReference>
<feature type="domain" description="GGDEF" evidence="2">
    <location>
        <begin position="294"/>
        <end position="430"/>
    </location>
</feature>
<accession>A0A3G2R4A7</accession>
<dbReference type="Pfam" id="PF13556">
    <property type="entry name" value="HTH_30"/>
    <property type="match status" value="1"/>
</dbReference>